<evidence type="ECO:0000256" key="20">
    <source>
        <dbReference type="ARBA" id="ARBA00022840"/>
    </source>
</evidence>
<keyword evidence="8" id="KW-0597">Phosphoprotein</keyword>
<dbReference type="EMBL" id="KP230449">
    <property type="protein sequence ID" value="AKC42744.1"/>
    <property type="molecule type" value="Genomic_RNA"/>
</dbReference>
<dbReference type="GO" id="GO:0006508">
    <property type="term" value="P:proteolysis"/>
    <property type="evidence" value="ECO:0007669"/>
    <property type="project" value="UniProtKB-KW"/>
</dbReference>
<keyword evidence="21" id="KW-0946">Virion</keyword>
<dbReference type="GO" id="GO:0003724">
    <property type="term" value="F:RNA helicase activity"/>
    <property type="evidence" value="ECO:0007669"/>
    <property type="project" value="InterPro"/>
</dbReference>
<evidence type="ECO:0000256" key="15">
    <source>
        <dbReference type="ARBA" id="ARBA00022741"/>
    </source>
</evidence>
<dbReference type="GO" id="GO:0005198">
    <property type="term" value="F:structural molecule activity"/>
    <property type="evidence" value="ECO:0007669"/>
    <property type="project" value="InterPro"/>
</dbReference>
<feature type="domain" description="RdRp catalytic" evidence="31">
    <location>
        <begin position="2050"/>
        <end position="2171"/>
    </location>
</feature>
<keyword evidence="16" id="KW-0378">Hydrolase</keyword>
<dbReference type="GO" id="GO:0006351">
    <property type="term" value="P:DNA-templated transcription"/>
    <property type="evidence" value="ECO:0007669"/>
    <property type="project" value="InterPro"/>
</dbReference>
<evidence type="ECO:0000256" key="14">
    <source>
        <dbReference type="ARBA" id="ARBA00022706"/>
    </source>
</evidence>
<dbReference type="InterPro" id="IPR043128">
    <property type="entry name" value="Rev_trsase/Diguanyl_cyclase"/>
</dbReference>
<evidence type="ECO:0000256" key="11">
    <source>
        <dbReference type="ARBA" id="ARBA00022670"/>
    </source>
</evidence>
<keyword evidence="28" id="KW-1160">Virus entry into host cell</keyword>
<evidence type="ECO:0000313" key="34">
    <source>
        <dbReference type="EMBL" id="AKC42744.1"/>
    </source>
</evidence>
<reference evidence="34 35" key="1">
    <citation type="journal article" date="2015" name="Infect. Genet. Evol.">
        <title>Genome analysis of a novel, highly divergent picornavirus from common kestrel (Falco tinnunculus): The first non-enteroviral picornavirus with type-I-like IRES.</title>
        <authorList>
            <person name="Boros A."/>
            <person name="Pankovics P."/>
            <person name="Simmonds P."/>
            <person name="Pollak E."/>
            <person name="Matics R."/>
            <person name="Phan T.G."/>
            <person name="Delwart E."/>
            <person name="Reuter G."/>
        </authorList>
    </citation>
    <scope>NUCLEOTIDE SEQUENCE [LARGE SCALE GENOMIC DNA]</scope>
    <source>
        <strain evidence="34">Kestrel/VOVE0622/2013/HUN</strain>
    </source>
</reference>
<evidence type="ECO:0000256" key="21">
    <source>
        <dbReference type="ARBA" id="ARBA00022844"/>
    </source>
</evidence>
<evidence type="ECO:0000256" key="12">
    <source>
        <dbReference type="ARBA" id="ARBA00022679"/>
    </source>
</evidence>
<dbReference type="InterPro" id="IPR000605">
    <property type="entry name" value="Helicase_SF3_ssDNA/RNA_vir"/>
</dbReference>
<evidence type="ECO:0000256" key="5">
    <source>
        <dbReference type="ARBA" id="ARBA00022484"/>
    </source>
</evidence>
<evidence type="ECO:0000256" key="7">
    <source>
        <dbReference type="ARBA" id="ARBA00022520"/>
    </source>
</evidence>
<keyword evidence="10" id="KW-0945">Host-virus interaction</keyword>
<evidence type="ECO:0000313" key="35">
    <source>
        <dbReference type="Proteomes" id="UP000162673"/>
    </source>
</evidence>
<keyword evidence="18" id="KW-0347">Helicase</keyword>
<evidence type="ECO:0000256" key="26">
    <source>
        <dbReference type="ARBA" id="ARBA00023136"/>
    </source>
</evidence>
<evidence type="ECO:0000259" key="33">
    <source>
        <dbReference type="PROSITE" id="PS51874"/>
    </source>
</evidence>
<evidence type="ECO:0000256" key="24">
    <source>
        <dbReference type="ARBA" id="ARBA00023039"/>
    </source>
</evidence>
<dbReference type="GeneID" id="24163330"/>
<dbReference type="SUPFAM" id="SSF56672">
    <property type="entry name" value="DNA/RNA polymerases"/>
    <property type="match status" value="1"/>
</dbReference>
<evidence type="ECO:0000256" key="22">
    <source>
        <dbReference type="ARBA" id="ARBA00022870"/>
    </source>
</evidence>
<dbReference type="GO" id="GO:0019062">
    <property type="term" value="P:virion attachment to host cell"/>
    <property type="evidence" value="ECO:0007669"/>
    <property type="project" value="UniProtKB-KW"/>
</dbReference>
<keyword evidence="25" id="KW-0406">Ion transport</keyword>
<evidence type="ECO:0000256" key="18">
    <source>
        <dbReference type="ARBA" id="ARBA00022806"/>
    </source>
</evidence>
<evidence type="ECO:0000256" key="25">
    <source>
        <dbReference type="ARBA" id="ARBA00023065"/>
    </source>
</evidence>
<keyword evidence="26" id="KW-0472">Membrane</keyword>
<keyword evidence="9" id="KW-0167">Capsid protein</keyword>
<dbReference type="InterPro" id="IPR007094">
    <property type="entry name" value="RNA-dir_pol_PSvirus"/>
</dbReference>
<keyword evidence="4" id="KW-0813">Transport</keyword>
<dbReference type="GO" id="GO:0003968">
    <property type="term" value="F:RNA-directed RNA polymerase activity"/>
    <property type="evidence" value="ECO:0007669"/>
    <property type="project" value="UniProtKB-KW"/>
</dbReference>
<keyword evidence="7" id="KW-0191">Covalent protein-RNA linkage</keyword>
<dbReference type="PROSITE" id="PS51218">
    <property type="entry name" value="SF3_HELICASE_2"/>
    <property type="match status" value="1"/>
</dbReference>
<dbReference type="Proteomes" id="UP000162673">
    <property type="component" value="Segment"/>
</dbReference>
<dbReference type="InterPro" id="IPR001676">
    <property type="entry name" value="Picornavirus_capsid"/>
</dbReference>
<keyword evidence="14" id="KW-1143">T=pseudo3 icosahedral capsid protein</keyword>
<dbReference type="InterPro" id="IPR033703">
    <property type="entry name" value="Rhv-like"/>
</dbReference>
<protein>
    <recommendedName>
        <fullName evidence="3">Genome polyprotein</fullName>
    </recommendedName>
</protein>
<dbReference type="CDD" id="cd00205">
    <property type="entry name" value="rhv_like"/>
    <property type="match status" value="2"/>
</dbReference>
<dbReference type="InterPro" id="IPR014759">
    <property type="entry name" value="Helicase_SF3_ssRNA_vir"/>
</dbReference>
<dbReference type="Gene3D" id="2.40.10.10">
    <property type="entry name" value="Trypsin-like serine proteases"/>
    <property type="match status" value="1"/>
</dbReference>
<keyword evidence="29" id="KW-0407">Ion channel</keyword>
<evidence type="ECO:0000256" key="30">
    <source>
        <dbReference type="SAM" id="MobiDB-lite"/>
    </source>
</evidence>
<dbReference type="InterPro" id="IPR043504">
    <property type="entry name" value="Peptidase_S1_PA_chymotrypsin"/>
</dbReference>
<evidence type="ECO:0000256" key="27">
    <source>
        <dbReference type="ARBA" id="ARBA00023200"/>
    </source>
</evidence>
<dbReference type="RefSeq" id="YP_009133208.1">
    <property type="nucleotide sequence ID" value="NC_026921.1"/>
</dbReference>
<keyword evidence="12" id="KW-0808">Transferase</keyword>
<accession>A0A0E3XT08</accession>
<evidence type="ECO:0000259" key="32">
    <source>
        <dbReference type="PROSITE" id="PS51218"/>
    </source>
</evidence>
<dbReference type="InterPro" id="IPR000199">
    <property type="entry name" value="Peptidase_C3A/C3B_picornavir"/>
</dbReference>
<dbReference type="GO" id="GO:0044162">
    <property type="term" value="C:host cell cytoplasmic vesicle membrane"/>
    <property type="evidence" value="ECO:0007669"/>
    <property type="project" value="UniProtKB-SubCell"/>
</dbReference>
<name>A0A0E3XT08_9PICO</name>
<dbReference type="GO" id="GO:0039618">
    <property type="term" value="C:T=pseudo3 icosahedral viral capsid"/>
    <property type="evidence" value="ECO:0007669"/>
    <property type="project" value="UniProtKB-KW"/>
</dbReference>
<dbReference type="PROSITE" id="PS51874">
    <property type="entry name" value="PCV_3C_PRO"/>
    <property type="match status" value="1"/>
</dbReference>
<feature type="region of interest" description="Disordered" evidence="30">
    <location>
        <begin position="969"/>
        <end position="997"/>
    </location>
</feature>
<dbReference type="GO" id="GO:0034220">
    <property type="term" value="P:monoatomic ion transmembrane transport"/>
    <property type="evidence" value="ECO:0007669"/>
    <property type="project" value="UniProtKB-KW"/>
</dbReference>
<dbReference type="Pfam" id="PF00548">
    <property type="entry name" value="Peptidase_C3"/>
    <property type="match status" value="1"/>
</dbReference>
<keyword evidence="24" id="KW-1182">Viral ion channel</keyword>
<keyword evidence="20" id="KW-0067">ATP-binding</keyword>
<evidence type="ECO:0000256" key="10">
    <source>
        <dbReference type="ARBA" id="ARBA00022581"/>
    </source>
</evidence>
<dbReference type="GO" id="GO:0003723">
    <property type="term" value="F:RNA binding"/>
    <property type="evidence" value="ECO:0007669"/>
    <property type="project" value="InterPro"/>
</dbReference>
<dbReference type="Gene3D" id="1.20.960.20">
    <property type="match status" value="1"/>
</dbReference>
<dbReference type="SUPFAM" id="SSF50494">
    <property type="entry name" value="Trypsin-like serine proteases"/>
    <property type="match status" value="1"/>
</dbReference>
<keyword evidence="6" id="KW-1036">Host cytoplasmic vesicle</keyword>
<evidence type="ECO:0000256" key="28">
    <source>
        <dbReference type="ARBA" id="ARBA00023296"/>
    </source>
</evidence>
<keyword evidence="23" id="KW-0693">Viral RNA replication</keyword>
<evidence type="ECO:0000256" key="23">
    <source>
        <dbReference type="ARBA" id="ARBA00022953"/>
    </source>
</evidence>
<dbReference type="GO" id="GO:0039694">
    <property type="term" value="P:viral RNA genome replication"/>
    <property type="evidence" value="ECO:0007669"/>
    <property type="project" value="InterPro"/>
</dbReference>
<dbReference type="Pfam" id="PF00680">
    <property type="entry name" value="RdRP_1"/>
    <property type="match status" value="1"/>
</dbReference>
<evidence type="ECO:0000256" key="1">
    <source>
        <dbReference type="ARBA" id="ARBA00004295"/>
    </source>
</evidence>
<evidence type="ECO:0000256" key="16">
    <source>
        <dbReference type="ARBA" id="ARBA00022801"/>
    </source>
</evidence>
<dbReference type="SUPFAM" id="SSF88633">
    <property type="entry name" value="Positive stranded ssRNA viruses"/>
    <property type="match status" value="3"/>
</dbReference>
<dbReference type="Gene3D" id="3.30.70.270">
    <property type="match status" value="2"/>
</dbReference>
<dbReference type="InterPro" id="IPR043502">
    <property type="entry name" value="DNA/RNA_pol_sf"/>
</dbReference>
<dbReference type="CDD" id="cd23193">
    <property type="entry name" value="ps-ssRNA_Picornaviridae"/>
    <property type="match status" value="1"/>
</dbReference>
<dbReference type="GO" id="GO:0046718">
    <property type="term" value="P:symbiont entry into host cell"/>
    <property type="evidence" value="ECO:0007669"/>
    <property type="project" value="UniProtKB-KW"/>
</dbReference>
<dbReference type="KEGG" id="vg:24163330"/>
<dbReference type="Pfam" id="PF00073">
    <property type="entry name" value="Rhv"/>
    <property type="match status" value="2"/>
</dbReference>
<evidence type="ECO:0000256" key="29">
    <source>
        <dbReference type="ARBA" id="ARBA00023303"/>
    </source>
</evidence>
<comment type="subcellular location">
    <subcellularLocation>
        <location evidence="1">Host cytoplasmic vesicle membrane</location>
        <topology evidence="1">Peripheral membrane protein</topology>
        <orientation evidence="1">Cytoplasmic side</orientation>
    </subcellularLocation>
    <subcellularLocation>
        <location evidence="2">Virion</location>
    </subcellularLocation>
</comment>
<evidence type="ECO:0000256" key="2">
    <source>
        <dbReference type="ARBA" id="ARBA00004328"/>
    </source>
</evidence>
<evidence type="ECO:0000256" key="17">
    <source>
        <dbReference type="ARBA" id="ARBA00022804"/>
    </source>
</evidence>
<keyword evidence="5" id="KW-0696">RNA-directed RNA polymerase</keyword>
<feature type="compositionally biased region" description="Polar residues" evidence="30">
    <location>
        <begin position="969"/>
        <end position="991"/>
    </location>
</feature>
<keyword evidence="17" id="KW-1161">Viral attachment to host cell</keyword>
<dbReference type="GO" id="GO:0015267">
    <property type="term" value="F:channel activity"/>
    <property type="evidence" value="ECO:0007669"/>
    <property type="project" value="UniProtKB-KW"/>
</dbReference>
<keyword evidence="13" id="KW-0548">Nucleotidyltransferase</keyword>
<evidence type="ECO:0000259" key="31">
    <source>
        <dbReference type="PROSITE" id="PS50507"/>
    </source>
</evidence>
<dbReference type="PRINTS" id="PR00918">
    <property type="entry name" value="CALICVIRUSNS"/>
</dbReference>
<dbReference type="GO" id="GO:0004197">
    <property type="term" value="F:cysteine-type endopeptidase activity"/>
    <property type="evidence" value="ECO:0007669"/>
    <property type="project" value="InterPro"/>
</dbReference>
<proteinExistence type="predicted"/>
<keyword evidence="35" id="KW-1185">Reference proteome</keyword>
<dbReference type="InterPro" id="IPR001205">
    <property type="entry name" value="RNA-dir_pol_C"/>
</dbReference>
<sequence>MAELNRTSVLVPETVSPAGGIVEDAARLAQRFNVRNVATLVGDVASSALGVSPVDSFGGLFGVQNLQQATANLADVFSAHATSFSDQAAEPVQVKSGPVVSSPENPSNLEVPLQIPTLSDRYYPIAEFSWKYASRYLHIWDPLISIPVPDILYQKDTKNKNPVFAVTGVLQYHRFLRTDFEILVQVNAPPFYQGALLIVYMPLEVDQVGFTTQSGHTSEDADSLTCKPGYIIRSPATLLNYPHGMINLYSNSSVRIQVPFTYFANSYDQIHFRHTQLGHIVVYDLTSLSTYTTASTIQIPVTVSLRMVNLQMTGLRPAFQLPTLSVREFERRVHYQGDTHSDKFIEILPGPGAQFLNGRFVTETSRRLALEDVDVRDDVSSFGYAPTQDLLEFVRIPSLIGIVKWQVSTNSREVLASFPVGPSYVGYQADINIRNAGKSDKSWKPLFSLDTNLSYLASQYASWRGGISYHIQVVMYAFHRGRQQVLYIPGSGEFTGSDATDHQNARYKVFDLGLETTFTFTVPYMDSRPFVSTQPYLGTANQSITPPDHFVQALHNTTGTLYLVAWTKLIAPVTTAQFVTLNVWVSGAADFQFFFPSLQGLLAPIPKEGKLQAGEIEATDEIPDMVQPDVVQKRDDTFFYSHTDMKTFLGRAHFYARFQLTSTVRSSSAHLIADTSGVLGAIFQAHTFWRGPVNLHLNKDSAASLLVAVVPPGVNTGTSVEELASVGAVGWPANSTTLDVRVPFYVNFTGLVTDPFYRFDETERIQTQAGTKKAVVSPLAPVSLGTLVILDLDTTSYRTQVTVFLSFDGQLATKRAVPCTKVMGPVDVTQYVTDDVGHFDIGVEVDHLPYIPIEDMKVQLQGDVLEEGSVVYDKDYGLVVSMGNRDKRLAVVTLKKGVVCEVTGDWRVVNECDGCATPYHPSDISDHANALLGCKLASSSLTAEGFVNMLRNGCFHVRSPLRRLFSPRISSQGKADSKTNGNVAEQGTSSAKSDEKPTCRSWLSDLWKLPSSVRSLSMDAEFFKRKLVNMSPSVFQGEESMVQRAMAFVIKVTSYTALILTASDKKAVLLSVFGMIGSDVMLFAPCACGWIVSRIERFVAKIGSMWPFSKKNNDDTVLSVVTQGSICEGVEGLAADIVSAMFGVESSPELIDFLRLCRIVTTVTATLKGVYWIFSTFLSAMRTAFEFFPRRNYSKKLEKYKEALVRMMAETNSYLMLPEDKWTDHREAIRSLYSKCLFFQVELADMEVESNIYVPLRATMANLDRLYNAVAIDDGVYTRVEPAVILLCGQPGTGKSILARNLAADLCVLAGLPPGTNVYSKPWTTADGFWDGYRGQYVQIIDDMGQDPDDEDFVGFLQVVSTAIYRCNMARLEAKGRLYQTPVIIVTTNFGTKFDSQAEITTVRSSSAVARRITVKAKVLADEDATPRDFIDPEMTKCKIMVGGKVTPYKTLLDTCHRKILDKLETFRDMIRARSDYQSAHLVPDPSVKELHLPAELADMPLFKGLQQKAKAEPKKHLSEKILDKLRAIIDKCIEGVRNWWAPAATLLVTLFGIAGLGYGIYQHFMNVGTEQQPVEQGVYQPAPTVRPPPKPMAPIPDFRIVHQGAEEVVQKVSSNVLNISAVGSVDGVVRTIRMNALAVGGDRFVFPAHLVESFTGTISMQLEHPLFKYSYDYNTETREGRVELGGSPCDMIIMHIPGLSYHFPDITKLVASGDTFPRMGMGNVGCLIVRNDGLTHALQARNFWHYGRMVLQGKVLSEYIIGYSTVTVVGHCGAPVLVRLPEGYRVIGIHVAGDGACRGFCVPLISEMLQGGIHQQGLPYVVNVGRLDQKVYIPTRTRYGPTVFQHYLTTNAAPSVKHPNDPRCEVDFIHAIFKKYDRPIAPMPMIKHHQSCVLEYMWSLLNRVCGPFHRVSFDSAVNGWSPYVKPLNLQSSAGWPYLKDYTNKQKCLEAGAAEEGVVELERRYRSGLDADIIFVSYLKDELRPLEKIKQGKTRLIEASPIHYVILFREVVCEFMWSFHARHGVELHSAVGCDPEVFWTVLFHSLKQHKHAFDIDYSKFDASVSVEFLQMVLWLLKKFTDPENASLLEWLWQPILRTKHVYMDEIYLVEGGVPSGMPCTTVVNTLVNMMIVVYVWSVTGHDVCDLDSQMTFCCYGDDLVLSTSDDDFTFEQFSRVAQDLGFEATNACKDGVVVDKVEDLTFLKRGFRCDEHFPFAIHPVIALQTVDNMLCWKSDTAVFQDNVDAAFGFLYHHGQDVFDRYQDLIRRVATDNGISIFLRPFSYYSRRWTGVMGFDLEGVHLEGAWNDVDLDVVIEDEDPIVASDYGHVQIHGLLSWFIDYNRFLAFGHDFPENQFWRVQYDGMGRFINCHGDIFTFNLTPQEQDVLRRFIVTESRRLYFLGFENRHFWPATENYFSFYFA</sequence>
<dbReference type="SUPFAM" id="SSF52540">
    <property type="entry name" value="P-loop containing nucleoside triphosphate hydrolases"/>
    <property type="match status" value="1"/>
</dbReference>
<keyword evidence="22" id="KW-1043">Host membrane</keyword>
<feature type="domain" description="Peptidase C3" evidence="33">
    <location>
        <begin position="1605"/>
        <end position="1810"/>
    </location>
</feature>
<keyword evidence="19" id="KW-0788">Thiol protease</keyword>
<evidence type="ECO:0000256" key="9">
    <source>
        <dbReference type="ARBA" id="ARBA00022561"/>
    </source>
</evidence>
<dbReference type="Pfam" id="PF00910">
    <property type="entry name" value="RNA_helicase"/>
    <property type="match status" value="1"/>
</dbReference>
<evidence type="ECO:0000256" key="6">
    <source>
        <dbReference type="ARBA" id="ARBA00022488"/>
    </source>
</evidence>
<keyword evidence="27" id="KW-1035">Host cytoplasm</keyword>
<organism evidence="34 35">
    <name type="scientific">Falcovirus A1</name>
    <dbReference type="NCBI Taxonomy" id="1641896"/>
    <lineage>
        <taxon>Viruses</taxon>
        <taxon>Riboviria</taxon>
        <taxon>Orthornavirae</taxon>
        <taxon>Pisuviricota</taxon>
        <taxon>Pisoniviricetes</taxon>
        <taxon>Picornavirales</taxon>
        <taxon>Picornaviridae</taxon>
        <taxon>Harkavirus</taxon>
        <taxon>Harkavirus alfoldi</taxon>
        <taxon>Harkavirus A</taxon>
    </lineage>
</organism>
<dbReference type="InterPro" id="IPR009003">
    <property type="entry name" value="Peptidase_S1_PA"/>
</dbReference>
<evidence type="ECO:0000256" key="4">
    <source>
        <dbReference type="ARBA" id="ARBA00022448"/>
    </source>
</evidence>
<keyword evidence="11" id="KW-0645">Protease</keyword>
<dbReference type="Gene3D" id="2.60.120.20">
    <property type="match status" value="3"/>
</dbReference>
<dbReference type="InterPro" id="IPR027417">
    <property type="entry name" value="P-loop_NTPase"/>
</dbReference>
<evidence type="ECO:0000256" key="8">
    <source>
        <dbReference type="ARBA" id="ARBA00022553"/>
    </source>
</evidence>
<evidence type="ECO:0000256" key="3">
    <source>
        <dbReference type="ARBA" id="ARBA00020107"/>
    </source>
</evidence>
<dbReference type="InterPro" id="IPR004004">
    <property type="entry name" value="Helic/Pol/Pept_Calicivir-typ"/>
</dbReference>
<keyword evidence="15" id="KW-0547">Nucleotide-binding</keyword>
<dbReference type="InterPro" id="IPR044067">
    <property type="entry name" value="PCV_3C_PRO"/>
</dbReference>
<dbReference type="InterPro" id="IPR029053">
    <property type="entry name" value="Viral_coat"/>
</dbReference>
<evidence type="ECO:0000256" key="13">
    <source>
        <dbReference type="ARBA" id="ARBA00022695"/>
    </source>
</evidence>
<dbReference type="PROSITE" id="PS50507">
    <property type="entry name" value="RDRP_SSRNA_POS"/>
    <property type="match status" value="1"/>
</dbReference>
<evidence type="ECO:0000256" key="19">
    <source>
        <dbReference type="ARBA" id="ARBA00022807"/>
    </source>
</evidence>
<feature type="domain" description="SF3 helicase" evidence="32">
    <location>
        <begin position="1260"/>
        <end position="1433"/>
    </location>
</feature>
<dbReference type="GO" id="GO:0005524">
    <property type="term" value="F:ATP binding"/>
    <property type="evidence" value="ECO:0007669"/>
    <property type="project" value="UniProtKB-KW"/>
</dbReference>